<evidence type="ECO:0000256" key="3">
    <source>
        <dbReference type="ARBA" id="ARBA00023163"/>
    </source>
</evidence>
<dbReference type="InterPro" id="IPR036390">
    <property type="entry name" value="WH_DNA-bd_sf"/>
</dbReference>
<dbReference type="Pfam" id="PF12802">
    <property type="entry name" value="MarR_2"/>
    <property type="match status" value="1"/>
</dbReference>
<dbReference type="Proteomes" id="UP000646365">
    <property type="component" value="Unassembled WGS sequence"/>
</dbReference>
<dbReference type="RefSeq" id="WP_189049459.1">
    <property type="nucleotide sequence ID" value="NZ_BMJQ01000011.1"/>
</dbReference>
<dbReference type="GO" id="GO:0003700">
    <property type="term" value="F:DNA-binding transcription factor activity"/>
    <property type="evidence" value="ECO:0007669"/>
    <property type="project" value="InterPro"/>
</dbReference>
<dbReference type="PRINTS" id="PR00598">
    <property type="entry name" value="HTHMARR"/>
</dbReference>
<organism evidence="5 6">
    <name type="scientific">Aliidongia dinghuensis</name>
    <dbReference type="NCBI Taxonomy" id="1867774"/>
    <lineage>
        <taxon>Bacteria</taxon>
        <taxon>Pseudomonadati</taxon>
        <taxon>Pseudomonadota</taxon>
        <taxon>Alphaproteobacteria</taxon>
        <taxon>Rhodospirillales</taxon>
        <taxon>Dongiaceae</taxon>
        <taxon>Aliidongia</taxon>
    </lineage>
</organism>
<dbReference type="InterPro" id="IPR000835">
    <property type="entry name" value="HTH_MarR-typ"/>
</dbReference>
<proteinExistence type="predicted"/>
<dbReference type="PANTHER" id="PTHR35790:SF4">
    <property type="entry name" value="HTH-TYPE TRANSCRIPTIONAL REGULATOR PCHR"/>
    <property type="match status" value="1"/>
</dbReference>
<dbReference type="AlphaFoldDB" id="A0A8J2YWD8"/>
<keyword evidence="2" id="KW-0238">DNA-binding</keyword>
<evidence type="ECO:0000259" key="4">
    <source>
        <dbReference type="PROSITE" id="PS50995"/>
    </source>
</evidence>
<keyword evidence="1" id="KW-0805">Transcription regulation</keyword>
<name>A0A8J2YWD8_9PROT</name>
<dbReference type="SMART" id="SM00347">
    <property type="entry name" value="HTH_MARR"/>
    <property type="match status" value="1"/>
</dbReference>
<sequence length="170" mass="18961">MKIAEDNNELPQGDPLALENFLPYRLSILSNRVSNAIARVYQRKFGLSIPEWRLVAVVGRFGPMSANEAAERTEMDKVRVSRAVQRMLAAGLLERATDAQDRRRSILRLSPKGAAIREEIAPFALAIEQQLLAPLSDADRAELDRVMRLLEKSALTFLEPGRKGKRPVGA</sequence>
<dbReference type="PANTHER" id="PTHR35790">
    <property type="entry name" value="HTH-TYPE TRANSCRIPTIONAL REGULATOR PCHR"/>
    <property type="match status" value="1"/>
</dbReference>
<evidence type="ECO:0000256" key="1">
    <source>
        <dbReference type="ARBA" id="ARBA00023015"/>
    </source>
</evidence>
<protein>
    <submittedName>
        <fullName evidence="5">MarR family transcriptional regulator</fullName>
    </submittedName>
</protein>
<dbReference type="InterPro" id="IPR052067">
    <property type="entry name" value="Metal_resp_HTH_trans_reg"/>
</dbReference>
<dbReference type="EMBL" id="BMJQ01000011">
    <property type="protein sequence ID" value="GGF31681.1"/>
    <property type="molecule type" value="Genomic_DNA"/>
</dbReference>
<dbReference type="PROSITE" id="PS50995">
    <property type="entry name" value="HTH_MARR_2"/>
    <property type="match status" value="1"/>
</dbReference>
<dbReference type="SUPFAM" id="SSF46785">
    <property type="entry name" value="Winged helix' DNA-binding domain"/>
    <property type="match status" value="1"/>
</dbReference>
<reference evidence="5" key="1">
    <citation type="journal article" date="2014" name="Int. J. Syst. Evol. Microbiol.">
        <title>Complete genome sequence of Corynebacterium casei LMG S-19264T (=DSM 44701T), isolated from a smear-ripened cheese.</title>
        <authorList>
            <consortium name="US DOE Joint Genome Institute (JGI-PGF)"/>
            <person name="Walter F."/>
            <person name="Albersmeier A."/>
            <person name="Kalinowski J."/>
            <person name="Ruckert C."/>
        </authorList>
    </citation>
    <scope>NUCLEOTIDE SEQUENCE</scope>
    <source>
        <strain evidence="5">CGMCC 1.15725</strain>
    </source>
</reference>
<feature type="domain" description="HTH marR-type" evidence="4">
    <location>
        <begin position="19"/>
        <end position="155"/>
    </location>
</feature>
<dbReference type="GO" id="GO:0003677">
    <property type="term" value="F:DNA binding"/>
    <property type="evidence" value="ECO:0007669"/>
    <property type="project" value="UniProtKB-KW"/>
</dbReference>
<evidence type="ECO:0000313" key="5">
    <source>
        <dbReference type="EMBL" id="GGF31681.1"/>
    </source>
</evidence>
<evidence type="ECO:0000256" key="2">
    <source>
        <dbReference type="ARBA" id="ARBA00023125"/>
    </source>
</evidence>
<dbReference type="Gene3D" id="1.10.10.10">
    <property type="entry name" value="Winged helix-like DNA-binding domain superfamily/Winged helix DNA-binding domain"/>
    <property type="match status" value="1"/>
</dbReference>
<comment type="caution">
    <text evidence="5">The sequence shown here is derived from an EMBL/GenBank/DDBJ whole genome shotgun (WGS) entry which is preliminary data.</text>
</comment>
<gene>
    <name evidence="5" type="ORF">GCM10011611_42250</name>
</gene>
<keyword evidence="3" id="KW-0804">Transcription</keyword>
<keyword evidence="6" id="KW-1185">Reference proteome</keyword>
<reference evidence="5" key="2">
    <citation type="submission" date="2020-09" db="EMBL/GenBank/DDBJ databases">
        <authorList>
            <person name="Sun Q."/>
            <person name="Zhou Y."/>
        </authorList>
    </citation>
    <scope>NUCLEOTIDE SEQUENCE</scope>
    <source>
        <strain evidence="5">CGMCC 1.15725</strain>
    </source>
</reference>
<accession>A0A8J2YWD8</accession>
<dbReference type="InterPro" id="IPR036388">
    <property type="entry name" value="WH-like_DNA-bd_sf"/>
</dbReference>
<evidence type="ECO:0000313" key="6">
    <source>
        <dbReference type="Proteomes" id="UP000646365"/>
    </source>
</evidence>